<feature type="signal peptide" evidence="13">
    <location>
        <begin position="1"/>
        <end position="20"/>
    </location>
</feature>
<dbReference type="Proteomes" id="UP000515971">
    <property type="component" value="Chromosome"/>
</dbReference>
<feature type="domain" description="TonB-dependent receptor plug" evidence="15">
    <location>
        <begin position="74"/>
        <end position="195"/>
    </location>
</feature>
<dbReference type="PANTHER" id="PTHR47234">
    <property type="match status" value="1"/>
</dbReference>
<dbReference type="InterPro" id="IPR039426">
    <property type="entry name" value="TonB-dep_rcpt-like"/>
</dbReference>
<dbReference type="KEGG" id="slut:H9L13_04255"/>
<keyword evidence="5 13" id="KW-0732">Signal</keyword>
<dbReference type="RefSeq" id="WP_187539312.1">
    <property type="nucleotide sequence ID" value="NZ_BAABJT010000001.1"/>
</dbReference>
<reference evidence="16 17" key="1">
    <citation type="submission" date="2020-08" db="EMBL/GenBank/DDBJ databases">
        <title>Genome sequence of Sphingomonas lutea KCTC 23642T.</title>
        <authorList>
            <person name="Hyun D.-W."/>
            <person name="Bae J.-W."/>
        </authorList>
    </citation>
    <scope>NUCLEOTIDE SEQUENCE [LARGE SCALE GENOMIC DNA]</scope>
    <source>
        <strain evidence="16 17">KCTC 23642</strain>
    </source>
</reference>
<dbReference type="CDD" id="cd01347">
    <property type="entry name" value="ligand_gated_channel"/>
    <property type="match status" value="1"/>
</dbReference>
<dbReference type="EMBL" id="CP060718">
    <property type="protein sequence ID" value="QNN68108.1"/>
    <property type="molecule type" value="Genomic_DNA"/>
</dbReference>
<dbReference type="Gene3D" id="2.40.170.20">
    <property type="entry name" value="TonB-dependent receptor, beta-barrel domain"/>
    <property type="match status" value="1"/>
</dbReference>
<evidence type="ECO:0000256" key="2">
    <source>
        <dbReference type="ARBA" id="ARBA00022448"/>
    </source>
</evidence>
<dbReference type="PANTHER" id="PTHR47234:SF3">
    <property type="entry name" value="SECRETIN_TONB SHORT N-TERMINAL DOMAIN-CONTAINING PROTEIN"/>
    <property type="match status" value="1"/>
</dbReference>
<evidence type="ECO:0000313" key="17">
    <source>
        <dbReference type="Proteomes" id="UP000515971"/>
    </source>
</evidence>
<dbReference type="InterPro" id="IPR010916">
    <property type="entry name" value="TonB_box_CS"/>
</dbReference>
<feature type="domain" description="TonB-dependent receptor-like beta-barrel" evidence="14">
    <location>
        <begin position="363"/>
        <end position="904"/>
    </location>
</feature>
<comment type="subcellular location">
    <subcellularLocation>
        <location evidence="1 9">Cell outer membrane</location>
        <topology evidence="1 9">Multi-pass membrane protein</topology>
    </subcellularLocation>
</comment>
<evidence type="ECO:0000256" key="11">
    <source>
        <dbReference type="RuleBase" id="RU003357"/>
    </source>
</evidence>
<dbReference type="SUPFAM" id="SSF56935">
    <property type="entry name" value="Porins"/>
    <property type="match status" value="1"/>
</dbReference>
<protein>
    <submittedName>
        <fullName evidence="16">TonB-dependent receptor</fullName>
    </submittedName>
</protein>
<evidence type="ECO:0000256" key="10">
    <source>
        <dbReference type="PROSITE-ProRule" id="PRU10143"/>
    </source>
</evidence>
<evidence type="ECO:0000256" key="1">
    <source>
        <dbReference type="ARBA" id="ARBA00004571"/>
    </source>
</evidence>
<evidence type="ECO:0000256" key="13">
    <source>
        <dbReference type="SAM" id="SignalP"/>
    </source>
</evidence>
<dbReference type="AlphaFoldDB" id="A0A7G9SJT3"/>
<gene>
    <name evidence="16" type="ORF">H9L13_04255</name>
</gene>
<accession>A0A7G9SJT3</accession>
<feature type="short sequence motif" description="TonB box" evidence="10">
    <location>
        <begin position="61"/>
        <end position="67"/>
    </location>
</feature>
<evidence type="ECO:0000256" key="3">
    <source>
        <dbReference type="ARBA" id="ARBA00022452"/>
    </source>
</evidence>
<evidence type="ECO:0000256" key="6">
    <source>
        <dbReference type="ARBA" id="ARBA00023077"/>
    </source>
</evidence>
<evidence type="ECO:0000256" key="5">
    <source>
        <dbReference type="ARBA" id="ARBA00022729"/>
    </source>
</evidence>
<evidence type="ECO:0000256" key="12">
    <source>
        <dbReference type="SAM" id="MobiDB-lite"/>
    </source>
</evidence>
<keyword evidence="3 9" id="KW-1134">Transmembrane beta strand</keyword>
<keyword evidence="6 10" id="KW-0798">TonB box</keyword>
<dbReference type="InterPro" id="IPR037066">
    <property type="entry name" value="Plug_dom_sf"/>
</dbReference>
<dbReference type="Gene3D" id="2.170.130.10">
    <property type="entry name" value="TonB-dependent receptor, plug domain"/>
    <property type="match status" value="1"/>
</dbReference>
<proteinExistence type="inferred from homology"/>
<evidence type="ECO:0000313" key="16">
    <source>
        <dbReference type="EMBL" id="QNN68108.1"/>
    </source>
</evidence>
<feature type="region of interest" description="Disordered" evidence="12">
    <location>
        <begin position="29"/>
        <end position="57"/>
    </location>
</feature>
<evidence type="ECO:0000256" key="8">
    <source>
        <dbReference type="ARBA" id="ARBA00023237"/>
    </source>
</evidence>
<keyword evidence="7 9" id="KW-0472">Membrane</keyword>
<comment type="similarity">
    <text evidence="9 11">Belongs to the TonB-dependent receptor family.</text>
</comment>
<dbReference type="PROSITE" id="PS00430">
    <property type="entry name" value="TONB_DEPENDENT_REC_1"/>
    <property type="match status" value="1"/>
</dbReference>
<dbReference type="Pfam" id="PF00593">
    <property type="entry name" value="TonB_dep_Rec_b-barrel"/>
    <property type="match status" value="1"/>
</dbReference>
<evidence type="ECO:0000256" key="9">
    <source>
        <dbReference type="PROSITE-ProRule" id="PRU01360"/>
    </source>
</evidence>
<dbReference type="Pfam" id="PF07715">
    <property type="entry name" value="Plug"/>
    <property type="match status" value="1"/>
</dbReference>
<keyword evidence="17" id="KW-1185">Reference proteome</keyword>
<dbReference type="PROSITE" id="PS52016">
    <property type="entry name" value="TONB_DEPENDENT_REC_3"/>
    <property type="match status" value="1"/>
</dbReference>
<keyword evidence="16" id="KW-0675">Receptor</keyword>
<evidence type="ECO:0000256" key="4">
    <source>
        <dbReference type="ARBA" id="ARBA00022692"/>
    </source>
</evidence>
<dbReference type="InterPro" id="IPR036942">
    <property type="entry name" value="Beta-barrel_TonB_sf"/>
</dbReference>
<sequence>MSKSLRRALLLATLSTFAIAIPAAAQDAQSDVPATPESSDATPAAPAGPAPTVPQAVNEDTIIVTGTRSSNRTVADSPVPVDVIGADAIAHTGATETNKILNQLVPSFNFPQPSVNDGSDSVKPATLRGLSPDQVLVLVNGKRRHVAALININGTVGRGSAAVDMNLIPGMAINRVEVLRDGAAAQYGSDAIAGVINIQLKNARQGGSASLTYGKYITTLEDVDDVTGLALNGAGQPFLDPNDIGTPTTTSRYFVAETDGERKARDGSQVTFAANLGLPIGSTGYVNLTGELQRKSAVNRAGYDLRPNFTFGVTNATTVFDPRELDFNRLQFKYGEPKAKSYNLFLNAGIDVSPDWEAYAFASHGHRNSTSAANWRQYIAAANRDFSVLAPNQVPNAGNFVPLTDEGFLPLIETDLDDYAATIGLRGAIAGWKADFSAGYGHNRFDYDLHDTLNTSLGPDSPRDFDAGGLRYGQWLFNADFSREFAIGTAKPLTVAVGAEHRRERFKIRPGEEASYVAGPLFRAAVPNTTLANCDALGGRFGSLAPTTCDFPGRGAGAGAQGFPGIPAASETNEGRHSWGVYAELDTDPIEGVTTTLAARFEDYSDFGTTLNGKFAARWEFIPNYAVRGAISNGFRAPSLHQQYFTTFSTNFVNGIPVDIATLAVGSPAAAALGAQPLKPEKSVNFSLGATANPVPGLTITADWYSIKIKDRIVFSEILGVNGTGNVAATGTAVTALLQSLGFPQVGAGRFFLNGIDTRTRGLDIVAAYNWRTNGFGRWNLSAAYNRNKTKITDRAPPPGALSTIPNLILFGRTESLRFTYGQPRDKIVLSADGDLGRFGVTARTTRYGKVVSPSASLPPAPNQFDVNTFLPDDIRLGRKWITDLELRWKPGGGAELALGSNNLFDVYPDRSPFGIRPDGGVYPVNQIYFPYSTFSPFGFNGRFIYGRASINF</sequence>
<feature type="chain" id="PRO_5028865181" evidence="13">
    <location>
        <begin position="21"/>
        <end position="953"/>
    </location>
</feature>
<keyword evidence="4 9" id="KW-0812">Transmembrane</keyword>
<organism evidence="16 17">
    <name type="scientific">Sphingomonas lutea</name>
    <dbReference type="NCBI Taxonomy" id="1045317"/>
    <lineage>
        <taxon>Bacteria</taxon>
        <taxon>Pseudomonadati</taxon>
        <taxon>Pseudomonadota</taxon>
        <taxon>Alphaproteobacteria</taxon>
        <taxon>Sphingomonadales</taxon>
        <taxon>Sphingomonadaceae</taxon>
        <taxon>Sphingomonas</taxon>
    </lineage>
</organism>
<dbReference type="GO" id="GO:0009279">
    <property type="term" value="C:cell outer membrane"/>
    <property type="evidence" value="ECO:0007669"/>
    <property type="project" value="UniProtKB-SubCell"/>
</dbReference>
<name>A0A7G9SJT3_9SPHN</name>
<dbReference type="InterPro" id="IPR012910">
    <property type="entry name" value="Plug_dom"/>
</dbReference>
<evidence type="ECO:0000259" key="14">
    <source>
        <dbReference type="Pfam" id="PF00593"/>
    </source>
</evidence>
<evidence type="ECO:0000256" key="7">
    <source>
        <dbReference type="ARBA" id="ARBA00023136"/>
    </source>
</evidence>
<keyword evidence="2 9" id="KW-0813">Transport</keyword>
<evidence type="ECO:0000259" key="15">
    <source>
        <dbReference type="Pfam" id="PF07715"/>
    </source>
</evidence>
<dbReference type="InterPro" id="IPR000531">
    <property type="entry name" value="Beta-barrel_TonB"/>
</dbReference>
<keyword evidence="8 9" id="KW-0998">Cell outer membrane</keyword>